<feature type="compositionally biased region" description="Polar residues" evidence="1">
    <location>
        <begin position="83"/>
        <end position="98"/>
    </location>
</feature>
<dbReference type="Proteomes" id="UP000322225">
    <property type="component" value="Chromosome 3"/>
</dbReference>
<feature type="region of interest" description="Disordered" evidence="1">
    <location>
        <begin position="54"/>
        <end position="138"/>
    </location>
</feature>
<reference evidence="2" key="1">
    <citation type="submission" date="2017-08" db="EMBL/GenBank/DDBJ databases">
        <authorList>
            <person name="Cuomo C."/>
            <person name="Billmyre B."/>
            <person name="Heitman J."/>
        </authorList>
    </citation>
    <scope>NUCLEOTIDE SEQUENCE</scope>
    <source>
        <strain evidence="2">CBS 12478</strain>
    </source>
</reference>
<reference evidence="2" key="2">
    <citation type="submission" date="2024-01" db="EMBL/GenBank/DDBJ databases">
        <title>Comparative genomics of Cryptococcus and Kwoniella reveals pathogenesis evolution and contrasting modes of karyotype evolution via chromosome fusion or intercentromeric recombination.</title>
        <authorList>
            <person name="Coelho M.A."/>
            <person name="David-Palma M."/>
            <person name="Shea T."/>
            <person name="Bowers K."/>
            <person name="McGinley-Smith S."/>
            <person name="Mohammad A.W."/>
            <person name="Gnirke A."/>
            <person name="Yurkov A.M."/>
            <person name="Nowrousian M."/>
            <person name="Sun S."/>
            <person name="Cuomo C.A."/>
            <person name="Heitman J."/>
        </authorList>
    </citation>
    <scope>NUCLEOTIDE SEQUENCE</scope>
    <source>
        <strain evidence="2">CBS 12478</strain>
    </source>
</reference>
<protein>
    <submittedName>
        <fullName evidence="2">Uncharacterized protein</fullName>
    </submittedName>
</protein>
<evidence type="ECO:0000313" key="2">
    <source>
        <dbReference type="EMBL" id="WWD17315.1"/>
    </source>
</evidence>
<sequence>MRTGRKKKVATPPSPKLGIPPMSAALGPASPISSAMIIAAHMINMQEVNAEATPATNNVTMPPPNITTTTRGRAKRGRGFANPSDNGGESSSTNNNQVELVEDEGKPKRKKTAKSKSKSTKGKDNKEAHTASLKEEDEVLEKQETNYDEVDQNLVIARYLAAKDEQSVTENGGEATAINIIQTVDSAVGTSIPVLSTISEATSIVQNNNPIAAAEMRIKELEMERNWAWGALQGTNMVANNMMSSASLDIVTRLIGLLCGQYLSDPSPFHASTPPLLRLLLADLAVAVDCRPLDTSVPISNLTLDVIFARALHVLMGPWDGLRPLKWLVIPSDRVPAFAPPDVLWTLVHTGDPVLYNTLVKAIGTAMNACPDTQRGMALLLTLGRLQGGKMMMGVNAKLWATWQVAKLEENHWRLDDTLDGGLKRVAEAEIEGAFRFLNEKRGVQA</sequence>
<organism evidence="2 3">
    <name type="scientific">Kwoniella shandongensis</name>
    <dbReference type="NCBI Taxonomy" id="1734106"/>
    <lineage>
        <taxon>Eukaryota</taxon>
        <taxon>Fungi</taxon>
        <taxon>Dikarya</taxon>
        <taxon>Basidiomycota</taxon>
        <taxon>Agaricomycotina</taxon>
        <taxon>Tremellomycetes</taxon>
        <taxon>Tremellales</taxon>
        <taxon>Cryptococcaceae</taxon>
        <taxon>Kwoniella</taxon>
    </lineage>
</organism>
<accession>A0A5M6C958</accession>
<gene>
    <name evidence="2" type="ORF">CI109_101755</name>
</gene>
<feature type="compositionally biased region" description="Basic and acidic residues" evidence="1">
    <location>
        <begin position="121"/>
        <end position="138"/>
    </location>
</feature>
<dbReference type="OrthoDB" id="2565364at2759"/>
<keyword evidence="3" id="KW-1185">Reference proteome</keyword>
<dbReference type="GeneID" id="43586424"/>
<evidence type="ECO:0000256" key="1">
    <source>
        <dbReference type="SAM" id="MobiDB-lite"/>
    </source>
</evidence>
<dbReference type="AlphaFoldDB" id="A0A5M6C958"/>
<dbReference type="KEGG" id="ksn:43586424"/>
<evidence type="ECO:0000313" key="3">
    <source>
        <dbReference type="Proteomes" id="UP000322225"/>
    </source>
</evidence>
<feature type="compositionally biased region" description="Basic residues" evidence="1">
    <location>
        <begin position="107"/>
        <end position="120"/>
    </location>
</feature>
<dbReference type="RefSeq" id="XP_031863250.1">
    <property type="nucleotide sequence ID" value="XM_032002313.1"/>
</dbReference>
<feature type="region of interest" description="Disordered" evidence="1">
    <location>
        <begin position="1"/>
        <end position="24"/>
    </location>
</feature>
<proteinExistence type="predicted"/>
<dbReference type="EMBL" id="CP144053">
    <property type="protein sequence ID" value="WWD17315.1"/>
    <property type="molecule type" value="Genomic_DNA"/>
</dbReference>
<name>A0A5M6C958_9TREE</name>